<evidence type="ECO:0000313" key="6">
    <source>
        <dbReference type="EMBL" id="KAJ3643372.1"/>
    </source>
</evidence>
<sequence length="320" mass="36295">MYTSLNIKPELIFNADIFKCHKSCVNVTGIKRVNGSETEFNRTGRESSALEVQLAPTGRELVQALRGLLLQAHWHTFTLLVDPASSTALRRPELWSTLTAQPLHPTLITLSSPLRAQSLFRKLADISRSTRGVVVLLSDRPSAVRILDDARRLNMMDGHFVWLWVDTAANISVSEDVNISEKDRLPEDRYKRSVVKSDISDMHVNYLLKNDQFLLFNRNYGVESSKFKDRNDRSQRLFSVVDGEYKGELPAGLLSLKPLPVRVDRHLVKGAVRLLIATLKLVLRRSPLWMLQSIAKGQLTTSCWKPLGAREFNFSNNFGR</sequence>
<dbReference type="InterPro" id="IPR028082">
    <property type="entry name" value="Peripla_BP_I"/>
</dbReference>
<dbReference type="EMBL" id="JALNTZ010000008">
    <property type="protein sequence ID" value="KAJ3643372.1"/>
    <property type="molecule type" value="Genomic_DNA"/>
</dbReference>
<dbReference type="Proteomes" id="UP001168821">
    <property type="component" value="Unassembled WGS sequence"/>
</dbReference>
<comment type="subcellular location">
    <subcellularLocation>
        <location evidence="1">Membrane</location>
    </subcellularLocation>
</comment>
<dbReference type="Pfam" id="PF01094">
    <property type="entry name" value="ANF_receptor"/>
    <property type="match status" value="1"/>
</dbReference>
<feature type="domain" description="Receptor ligand binding region" evidence="5">
    <location>
        <begin position="52"/>
        <end position="178"/>
    </location>
</feature>
<dbReference type="InterPro" id="IPR001828">
    <property type="entry name" value="ANF_lig-bd_rcpt"/>
</dbReference>
<reference evidence="6" key="1">
    <citation type="journal article" date="2023" name="G3 (Bethesda)">
        <title>Whole genome assemblies of Zophobas morio and Tenebrio molitor.</title>
        <authorList>
            <person name="Kaur S."/>
            <person name="Stinson S.A."/>
            <person name="diCenzo G.C."/>
        </authorList>
    </citation>
    <scope>NUCLEOTIDE SEQUENCE</scope>
    <source>
        <strain evidence="6">QUZm001</strain>
    </source>
</reference>
<gene>
    <name evidence="6" type="ORF">Zmor_026087</name>
</gene>
<evidence type="ECO:0000256" key="3">
    <source>
        <dbReference type="ARBA" id="ARBA00022989"/>
    </source>
</evidence>
<keyword evidence="4" id="KW-0472">Membrane</keyword>
<accession>A0AA38M5Q4</accession>
<proteinExistence type="predicted"/>
<dbReference type="AlphaFoldDB" id="A0AA38M5Q4"/>
<evidence type="ECO:0000256" key="1">
    <source>
        <dbReference type="ARBA" id="ARBA00004370"/>
    </source>
</evidence>
<evidence type="ECO:0000256" key="4">
    <source>
        <dbReference type="ARBA" id="ARBA00023136"/>
    </source>
</evidence>
<protein>
    <recommendedName>
        <fullName evidence="5">Receptor ligand binding region domain-containing protein</fullName>
    </recommendedName>
</protein>
<organism evidence="6 7">
    <name type="scientific">Zophobas morio</name>
    <dbReference type="NCBI Taxonomy" id="2755281"/>
    <lineage>
        <taxon>Eukaryota</taxon>
        <taxon>Metazoa</taxon>
        <taxon>Ecdysozoa</taxon>
        <taxon>Arthropoda</taxon>
        <taxon>Hexapoda</taxon>
        <taxon>Insecta</taxon>
        <taxon>Pterygota</taxon>
        <taxon>Neoptera</taxon>
        <taxon>Endopterygota</taxon>
        <taxon>Coleoptera</taxon>
        <taxon>Polyphaga</taxon>
        <taxon>Cucujiformia</taxon>
        <taxon>Tenebrionidae</taxon>
        <taxon>Zophobas</taxon>
    </lineage>
</organism>
<keyword evidence="3" id="KW-1133">Transmembrane helix</keyword>
<comment type="caution">
    <text evidence="6">The sequence shown here is derived from an EMBL/GenBank/DDBJ whole genome shotgun (WGS) entry which is preliminary data.</text>
</comment>
<evidence type="ECO:0000259" key="5">
    <source>
        <dbReference type="Pfam" id="PF01094"/>
    </source>
</evidence>
<evidence type="ECO:0000313" key="7">
    <source>
        <dbReference type="Proteomes" id="UP001168821"/>
    </source>
</evidence>
<dbReference type="GO" id="GO:0016020">
    <property type="term" value="C:membrane"/>
    <property type="evidence" value="ECO:0007669"/>
    <property type="project" value="UniProtKB-SubCell"/>
</dbReference>
<evidence type="ECO:0000256" key="2">
    <source>
        <dbReference type="ARBA" id="ARBA00022692"/>
    </source>
</evidence>
<dbReference type="SUPFAM" id="SSF53822">
    <property type="entry name" value="Periplasmic binding protein-like I"/>
    <property type="match status" value="1"/>
</dbReference>
<keyword evidence="7" id="KW-1185">Reference proteome</keyword>
<name>A0AA38M5Q4_9CUCU</name>
<keyword evidence="2" id="KW-0812">Transmembrane</keyword>
<dbReference type="Gene3D" id="3.40.50.2300">
    <property type="match status" value="1"/>
</dbReference>